<keyword evidence="2" id="KW-0694">RNA-binding</keyword>
<feature type="domain" description="RAI1-like" evidence="3">
    <location>
        <begin position="3"/>
        <end position="245"/>
    </location>
</feature>
<evidence type="ECO:0000256" key="2">
    <source>
        <dbReference type="RuleBase" id="RU367113"/>
    </source>
</evidence>
<evidence type="ECO:0000313" key="5">
    <source>
        <dbReference type="Proteomes" id="UP000821837"/>
    </source>
</evidence>
<comment type="cofactor">
    <cofactor evidence="2">
        <name>a divalent metal cation</name>
        <dbReference type="ChEBI" id="CHEBI:60240"/>
    </cofactor>
</comment>
<dbReference type="Pfam" id="PF08652">
    <property type="entry name" value="RAI1"/>
    <property type="match status" value="1"/>
</dbReference>
<comment type="function">
    <text evidence="2">Decapping enzyme for NAD-capped RNAs: specifically hydrolyzes the nicotinamide adenine dinucleotide (NAD) cap from a subset of RNAs by removing the entire NAD moiety from the 5'-end of an NAD-capped RNA.</text>
</comment>
<name>A0A9D4SYJ4_RHISA</name>
<keyword evidence="5" id="KW-1185">Reference proteome</keyword>
<keyword evidence="2" id="KW-0539">Nucleus</keyword>
<proteinExistence type="inferred from homology"/>
<comment type="caution">
    <text evidence="4">The sequence shown here is derived from an EMBL/GenBank/DDBJ whole genome shotgun (WGS) entry which is preliminary data.</text>
</comment>
<dbReference type="PANTHER" id="PTHR12395:SF9">
    <property type="entry name" value="DECAPPING AND EXORIBONUCLEASE PROTEIN"/>
    <property type="match status" value="1"/>
</dbReference>
<evidence type="ECO:0000256" key="1">
    <source>
        <dbReference type="ARBA" id="ARBA00006562"/>
    </source>
</evidence>
<dbReference type="Proteomes" id="UP000821837">
    <property type="component" value="Chromosome 3"/>
</dbReference>
<keyword evidence="2" id="KW-0479">Metal-binding</keyword>
<dbReference type="GO" id="GO:0000166">
    <property type="term" value="F:nucleotide binding"/>
    <property type="evidence" value="ECO:0007669"/>
    <property type="project" value="UniProtKB-KW"/>
</dbReference>
<comment type="similarity">
    <text evidence="1 2">Belongs to the DXO/Dom3Z family.</text>
</comment>
<dbReference type="GO" id="GO:0003723">
    <property type="term" value="F:RNA binding"/>
    <property type="evidence" value="ECO:0007669"/>
    <property type="project" value="UniProtKB-KW"/>
</dbReference>
<protein>
    <recommendedName>
        <fullName evidence="2">Decapping nuclease</fullName>
        <ecNumber evidence="2">3.6.1.-</ecNumber>
    </recommendedName>
</protein>
<dbReference type="InterPro" id="IPR039039">
    <property type="entry name" value="RAI1-like_fam"/>
</dbReference>
<dbReference type="EC" id="3.6.1.-" evidence="2"/>
<comment type="subcellular location">
    <subcellularLocation>
        <location evidence="2">Nucleus</location>
    </subcellularLocation>
</comment>
<dbReference type="GO" id="GO:0034353">
    <property type="term" value="F:mRNA 5'-diphosphatase activity"/>
    <property type="evidence" value="ECO:0007669"/>
    <property type="project" value="TreeGrafter"/>
</dbReference>
<gene>
    <name evidence="4" type="ORF">HPB52_011919</name>
</gene>
<dbReference type="VEuPathDB" id="VectorBase:RSAN_053087"/>
<dbReference type="GO" id="GO:0004518">
    <property type="term" value="F:nuclease activity"/>
    <property type="evidence" value="ECO:0007669"/>
    <property type="project" value="UniProtKB-KW"/>
</dbReference>
<dbReference type="GO" id="GO:0110155">
    <property type="term" value="P:NAD-cap decapping"/>
    <property type="evidence" value="ECO:0007669"/>
    <property type="project" value="TreeGrafter"/>
</dbReference>
<dbReference type="GO" id="GO:0005634">
    <property type="term" value="C:nucleus"/>
    <property type="evidence" value="ECO:0007669"/>
    <property type="project" value="UniProtKB-SubCell"/>
</dbReference>
<dbReference type="EMBL" id="JABSTV010001249">
    <property type="protein sequence ID" value="KAH7961755.1"/>
    <property type="molecule type" value="Genomic_DNA"/>
</dbReference>
<dbReference type="PANTHER" id="PTHR12395">
    <property type="entry name" value="DOM-3 RELATED"/>
    <property type="match status" value="1"/>
</dbReference>
<dbReference type="AlphaFoldDB" id="A0A9D4SYJ4"/>
<organism evidence="4 5">
    <name type="scientific">Rhipicephalus sanguineus</name>
    <name type="common">Brown dog tick</name>
    <name type="synonym">Ixodes sanguineus</name>
    <dbReference type="NCBI Taxonomy" id="34632"/>
    <lineage>
        <taxon>Eukaryota</taxon>
        <taxon>Metazoa</taxon>
        <taxon>Ecdysozoa</taxon>
        <taxon>Arthropoda</taxon>
        <taxon>Chelicerata</taxon>
        <taxon>Arachnida</taxon>
        <taxon>Acari</taxon>
        <taxon>Parasitiformes</taxon>
        <taxon>Ixodida</taxon>
        <taxon>Ixodoidea</taxon>
        <taxon>Ixodidae</taxon>
        <taxon>Rhipicephalinae</taxon>
        <taxon>Rhipicephalus</taxon>
        <taxon>Rhipicephalus</taxon>
    </lineage>
</organism>
<accession>A0A9D4SYJ4</accession>
<evidence type="ECO:0000259" key="3">
    <source>
        <dbReference type="Pfam" id="PF08652"/>
    </source>
</evidence>
<evidence type="ECO:0000313" key="4">
    <source>
        <dbReference type="EMBL" id="KAH7961755.1"/>
    </source>
</evidence>
<dbReference type="GO" id="GO:0005829">
    <property type="term" value="C:cytosol"/>
    <property type="evidence" value="ECO:0007669"/>
    <property type="project" value="TreeGrafter"/>
</dbReference>
<keyword evidence="2" id="KW-0540">Nuclease</keyword>
<reference evidence="4" key="1">
    <citation type="journal article" date="2020" name="Cell">
        <title>Large-Scale Comparative Analyses of Tick Genomes Elucidate Their Genetic Diversity and Vector Capacities.</title>
        <authorList>
            <consortium name="Tick Genome and Microbiome Consortium (TIGMIC)"/>
            <person name="Jia N."/>
            <person name="Wang J."/>
            <person name="Shi W."/>
            <person name="Du L."/>
            <person name="Sun Y."/>
            <person name="Zhan W."/>
            <person name="Jiang J.F."/>
            <person name="Wang Q."/>
            <person name="Zhang B."/>
            <person name="Ji P."/>
            <person name="Bell-Sakyi L."/>
            <person name="Cui X.M."/>
            <person name="Yuan T.T."/>
            <person name="Jiang B.G."/>
            <person name="Yang W.F."/>
            <person name="Lam T.T."/>
            <person name="Chang Q.C."/>
            <person name="Ding S.J."/>
            <person name="Wang X.J."/>
            <person name="Zhu J.G."/>
            <person name="Ruan X.D."/>
            <person name="Zhao L."/>
            <person name="Wei J.T."/>
            <person name="Ye R.Z."/>
            <person name="Que T.C."/>
            <person name="Du C.H."/>
            <person name="Zhou Y.H."/>
            <person name="Cheng J.X."/>
            <person name="Dai P.F."/>
            <person name="Guo W.B."/>
            <person name="Han X.H."/>
            <person name="Huang E.J."/>
            <person name="Li L.F."/>
            <person name="Wei W."/>
            <person name="Gao Y.C."/>
            <person name="Liu J.Z."/>
            <person name="Shao H.Z."/>
            <person name="Wang X."/>
            <person name="Wang C.C."/>
            <person name="Yang T.C."/>
            <person name="Huo Q.B."/>
            <person name="Li W."/>
            <person name="Chen H.Y."/>
            <person name="Chen S.E."/>
            <person name="Zhou L.G."/>
            <person name="Ni X.B."/>
            <person name="Tian J.H."/>
            <person name="Sheng Y."/>
            <person name="Liu T."/>
            <person name="Pan Y.S."/>
            <person name="Xia L.Y."/>
            <person name="Li J."/>
            <person name="Zhao F."/>
            <person name="Cao W.C."/>
        </authorList>
    </citation>
    <scope>NUCLEOTIDE SEQUENCE</scope>
    <source>
        <strain evidence="4">Rsan-2018</strain>
    </source>
</reference>
<dbReference type="GO" id="GO:0046872">
    <property type="term" value="F:metal ion binding"/>
    <property type="evidence" value="ECO:0007669"/>
    <property type="project" value="UniProtKB-KW"/>
</dbReference>
<keyword evidence="2" id="KW-0547">Nucleotide-binding</keyword>
<sequence>MVFVCGRFTLKNLLRTPFARNEAWLLGVCRYRDFVYTYDLSTELKEAEALEGSHDWRRDRWRYWGSKFHRIMTSKEPGAAPDDDELLRESEAYTVILRSKLGSHSIVLGAEVKAVDPSVECEPGSTASYVEFKVTRDQGGSTDERRDSFKRHALLAWWAQCRLAGVPRALCGYRNEHGILVNIEDIDVNDMPKMAEGMWSEGKCMLFCDRLLSFIKQHVKVDDGRTVYLFEYMPRSQEIVCKRLRDPGETYKPWGSLPEVFEGCGSVQTS</sequence>
<dbReference type="InterPro" id="IPR013961">
    <property type="entry name" value="RAI1"/>
</dbReference>
<dbReference type="GO" id="GO:0000956">
    <property type="term" value="P:nuclear-transcribed mRNA catabolic process"/>
    <property type="evidence" value="ECO:0007669"/>
    <property type="project" value="TreeGrafter"/>
</dbReference>
<reference evidence="4" key="2">
    <citation type="submission" date="2021-09" db="EMBL/GenBank/DDBJ databases">
        <authorList>
            <person name="Jia N."/>
            <person name="Wang J."/>
            <person name="Shi W."/>
            <person name="Du L."/>
            <person name="Sun Y."/>
            <person name="Zhan W."/>
            <person name="Jiang J."/>
            <person name="Wang Q."/>
            <person name="Zhang B."/>
            <person name="Ji P."/>
            <person name="Sakyi L.B."/>
            <person name="Cui X."/>
            <person name="Yuan T."/>
            <person name="Jiang B."/>
            <person name="Yang W."/>
            <person name="Lam T.T.-Y."/>
            <person name="Chang Q."/>
            <person name="Ding S."/>
            <person name="Wang X."/>
            <person name="Zhu J."/>
            <person name="Ruan X."/>
            <person name="Zhao L."/>
            <person name="Wei J."/>
            <person name="Que T."/>
            <person name="Du C."/>
            <person name="Cheng J."/>
            <person name="Dai P."/>
            <person name="Han X."/>
            <person name="Huang E."/>
            <person name="Gao Y."/>
            <person name="Liu J."/>
            <person name="Shao H."/>
            <person name="Ye R."/>
            <person name="Li L."/>
            <person name="Wei W."/>
            <person name="Wang X."/>
            <person name="Wang C."/>
            <person name="Huo Q."/>
            <person name="Li W."/>
            <person name="Guo W."/>
            <person name="Chen H."/>
            <person name="Chen S."/>
            <person name="Zhou L."/>
            <person name="Zhou L."/>
            <person name="Ni X."/>
            <person name="Tian J."/>
            <person name="Zhou Y."/>
            <person name="Sheng Y."/>
            <person name="Liu T."/>
            <person name="Pan Y."/>
            <person name="Xia L."/>
            <person name="Li J."/>
            <person name="Zhao F."/>
            <person name="Cao W."/>
        </authorList>
    </citation>
    <scope>NUCLEOTIDE SEQUENCE</scope>
    <source>
        <strain evidence="4">Rsan-2018</strain>
        <tissue evidence="4">Larvae</tissue>
    </source>
</reference>
<keyword evidence="2" id="KW-0378">Hydrolase</keyword>